<keyword evidence="2" id="KW-1185">Reference proteome</keyword>
<protein>
    <submittedName>
        <fullName evidence="1">Uncharacterized protein</fullName>
    </submittedName>
</protein>
<gene>
    <name evidence="1" type="ORF">PSV2_gp06</name>
</gene>
<accession>A0A6M3VX57</accession>
<reference evidence="1 2" key="1">
    <citation type="journal article" date="2020" name="ISME J.">
        <title>New virus isolates from Italian hydrothermal environments underscore the biogeographic pattern in archaeal virus communities.</title>
        <authorList>
            <person name="Baquero D.P."/>
            <person name="Contursi P."/>
            <person name="Piochi M."/>
            <person name="Bartolucci S."/>
            <person name="Liu Y."/>
            <person name="Cvirkaite-Krupovic V."/>
            <person name="Prangishvili D."/>
            <person name="Krupovic M."/>
        </authorList>
    </citation>
    <scope>NUCLEOTIDE SEQUENCE [LARGE SCALE GENOMIC DNA]</scope>
    <source>
        <strain evidence="1">10</strain>
    </source>
</reference>
<sequence length="87" mass="10187">MRQCNTPQEAIDVVYNNIFHFANGYAVTRDVAECLIKLKLALLLLALDTGHMLDIQYSNFVIRCEAYYCYVPPSIYEILRYMKMRLT</sequence>
<proteinExistence type="predicted"/>
<organism evidence="1 2">
    <name type="scientific">Pyrobaculum spherical virus 2</name>
    <dbReference type="NCBI Taxonomy" id="2730632"/>
    <lineage>
        <taxon>Viruses</taxon>
        <taxon>Viruses incertae sedis</taxon>
        <taxon>Globuloviridae</taxon>
        <taxon>Alphaglobulovirus</taxon>
        <taxon>Alphaglobulovirus pozzuoliense</taxon>
    </lineage>
</organism>
<dbReference type="EMBL" id="MN876845">
    <property type="protein sequence ID" value="QJF12418.1"/>
    <property type="molecule type" value="Genomic_DNA"/>
</dbReference>
<name>A0A6M3VX57_9VIRU</name>
<evidence type="ECO:0000313" key="1">
    <source>
        <dbReference type="EMBL" id="QJF12418.1"/>
    </source>
</evidence>
<evidence type="ECO:0000313" key="2">
    <source>
        <dbReference type="Proteomes" id="UP000501879"/>
    </source>
</evidence>
<dbReference type="Proteomes" id="UP000501879">
    <property type="component" value="Segment"/>
</dbReference>